<protein>
    <submittedName>
        <fullName evidence="5">FAD-binding oxidoreductase</fullName>
    </submittedName>
</protein>
<organism evidence="5 6">
    <name type="scientific">Massilia hydrophila</name>
    <dbReference type="NCBI Taxonomy" id="3044279"/>
    <lineage>
        <taxon>Bacteria</taxon>
        <taxon>Pseudomonadati</taxon>
        <taxon>Pseudomonadota</taxon>
        <taxon>Betaproteobacteria</taxon>
        <taxon>Burkholderiales</taxon>
        <taxon>Oxalobacteraceae</taxon>
        <taxon>Telluria group</taxon>
        <taxon>Massilia</taxon>
    </lineage>
</organism>
<proteinExistence type="inferred from homology"/>
<accession>A0ABS7YDJ0</accession>
<dbReference type="Proteomes" id="UP001198602">
    <property type="component" value="Unassembled WGS sequence"/>
</dbReference>
<feature type="domain" description="FAD-binding PCMH-type" evidence="4">
    <location>
        <begin position="36"/>
        <end position="217"/>
    </location>
</feature>
<sequence>MTEALLARLGAVVGAPQLLADAAAMAPYLEDWRGRFTGRARAVVLPADTAQVAAVVQACAAERVPVVPQGGRTGLVLGSVPDASGSAIVLSLRRLNRIRQVDAANGSMTVEAGCILADAHAAAQQAGMLFPLSLVSEGSCTIGGNLSSNAGGTAVLRYGNMRELCLGLEVVTAQGQVWDGLRGLRKDNTGYALRELFIGAEGTLGVITAAVLKLHPQPKAARSALVALRTPQQALDLLALLQERCGATLTGYELMSAFCLDLVASQFPALPRPFAAPPPYTALIELSSEESDAHAAALLEGALGAALDAGVARDAVVAGSLGQSRGLWQLREHIPLAQAAAGKNIKHDISLPVSAIPDFIARTGAALAAAHPGCQVVCFGHLGDGNLHYNVAPPPGVAHAAFLAQEPGVNRIVYDGVAAFGGSISAEHGIGALKRGELVRYKSAVELDMMRAIKAALDPLGIMNPGKIL</sequence>
<dbReference type="SUPFAM" id="SSF55103">
    <property type="entry name" value="FAD-linked oxidases, C-terminal domain"/>
    <property type="match status" value="1"/>
</dbReference>
<dbReference type="Pfam" id="PF01565">
    <property type="entry name" value="FAD_binding_4"/>
    <property type="match status" value="1"/>
</dbReference>
<evidence type="ECO:0000256" key="2">
    <source>
        <dbReference type="ARBA" id="ARBA00022630"/>
    </source>
</evidence>
<dbReference type="InterPro" id="IPR006094">
    <property type="entry name" value="Oxid_FAD_bind_N"/>
</dbReference>
<reference evidence="5 6" key="1">
    <citation type="submission" date="2021-07" db="EMBL/GenBank/DDBJ databases">
        <title>Characterization of Violacein-producing bacteria and related species.</title>
        <authorList>
            <person name="Wilson H.S."/>
            <person name="De Leon M.E."/>
        </authorList>
    </citation>
    <scope>NUCLEOTIDE SEQUENCE [LARGE SCALE GENOMIC DNA]</scope>
    <source>
        <strain evidence="5 6">HSC-2F05</strain>
    </source>
</reference>
<name>A0ABS7YDJ0_9BURK</name>
<dbReference type="InterPro" id="IPR016171">
    <property type="entry name" value="Vanillyl_alc_oxidase_C-sub2"/>
</dbReference>
<dbReference type="InterPro" id="IPR016167">
    <property type="entry name" value="FAD-bd_PCMH_sub1"/>
</dbReference>
<evidence type="ECO:0000313" key="5">
    <source>
        <dbReference type="EMBL" id="MCA1857768.1"/>
    </source>
</evidence>
<dbReference type="InterPro" id="IPR016169">
    <property type="entry name" value="FAD-bd_PCMH_sub2"/>
</dbReference>
<dbReference type="Pfam" id="PF02913">
    <property type="entry name" value="FAD-oxidase_C"/>
    <property type="match status" value="1"/>
</dbReference>
<evidence type="ECO:0000256" key="3">
    <source>
        <dbReference type="ARBA" id="ARBA00022827"/>
    </source>
</evidence>
<dbReference type="EMBL" id="JAHYBX010000008">
    <property type="protein sequence ID" value="MCA1857768.1"/>
    <property type="molecule type" value="Genomic_DNA"/>
</dbReference>
<keyword evidence="6" id="KW-1185">Reference proteome</keyword>
<keyword evidence="2" id="KW-0285">Flavoprotein</keyword>
<dbReference type="InterPro" id="IPR051264">
    <property type="entry name" value="FAD-oxidored/transferase_4"/>
</dbReference>
<dbReference type="InterPro" id="IPR036318">
    <property type="entry name" value="FAD-bd_PCMH-like_sf"/>
</dbReference>
<dbReference type="InterPro" id="IPR016166">
    <property type="entry name" value="FAD-bd_PCMH"/>
</dbReference>
<comment type="caution">
    <text evidence="5">The sequence shown here is derived from an EMBL/GenBank/DDBJ whole genome shotgun (WGS) entry which is preliminary data.</text>
</comment>
<dbReference type="PANTHER" id="PTHR43716:SF2">
    <property type="entry name" value="BLL6224 PROTEIN"/>
    <property type="match status" value="1"/>
</dbReference>
<dbReference type="PANTHER" id="PTHR43716">
    <property type="entry name" value="D-2-HYDROXYGLUTARATE DEHYDROGENASE, MITOCHONDRIAL"/>
    <property type="match status" value="1"/>
</dbReference>
<evidence type="ECO:0000313" key="6">
    <source>
        <dbReference type="Proteomes" id="UP001198602"/>
    </source>
</evidence>
<dbReference type="Gene3D" id="1.10.45.10">
    <property type="entry name" value="Vanillyl-alcohol Oxidase, Chain A, domain 4"/>
    <property type="match status" value="1"/>
</dbReference>
<dbReference type="Gene3D" id="3.30.70.2190">
    <property type="match status" value="1"/>
</dbReference>
<dbReference type="SUPFAM" id="SSF56176">
    <property type="entry name" value="FAD-binding/transporter-associated domain-like"/>
    <property type="match status" value="1"/>
</dbReference>
<dbReference type="Gene3D" id="3.30.43.10">
    <property type="entry name" value="Uridine Diphospho-n-acetylenolpyruvylglucosamine Reductase, domain 2"/>
    <property type="match status" value="1"/>
</dbReference>
<keyword evidence="3" id="KW-0274">FAD</keyword>
<dbReference type="InterPro" id="IPR004113">
    <property type="entry name" value="FAD-bd_oxidored_4_C"/>
</dbReference>
<evidence type="ECO:0000256" key="1">
    <source>
        <dbReference type="ARBA" id="ARBA00008000"/>
    </source>
</evidence>
<evidence type="ECO:0000259" key="4">
    <source>
        <dbReference type="PROSITE" id="PS51387"/>
    </source>
</evidence>
<dbReference type="Gene3D" id="3.30.465.10">
    <property type="match status" value="1"/>
</dbReference>
<dbReference type="RefSeq" id="WP_225239949.1">
    <property type="nucleotide sequence ID" value="NZ_JAHYBX010000008.1"/>
</dbReference>
<comment type="similarity">
    <text evidence="1">Belongs to the FAD-binding oxidoreductase/transferase type 4 family.</text>
</comment>
<dbReference type="PROSITE" id="PS51387">
    <property type="entry name" value="FAD_PCMH"/>
    <property type="match status" value="1"/>
</dbReference>
<gene>
    <name evidence="5" type="ORF">LE190_17805</name>
</gene>
<dbReference type="InterPro" id="IPR016164">
    <property type="entry name" value="FAD-linked_Oxase-like_C"/>
</dbReference>
<dbReference type="Gene3D" id="3.30.70.2740">
    <property type="match status" value="1"/>
</dbReference>